<proteinExistence type="predicted"/>
<reference evidence="1 2" key="1">
    <citation type="submission" date="2017-06" db="EMBL/GenBank/DDBJ databases">
        <title>Aedes aegypti genome working group (AGWG) sequencing and assembly.</title>
        <authorList>
            <consortium name="Aedes aegypti Genome Working Group (AGWG)"/>
            <person name="Matthews B.J."/>
        </authorList>
    </citation>
    <scope>NUCLEOTIDE SEQUENCE [LARGE SCALE GENOMIC DNA]</scope>
    <source>
        <strain evidence="1 2">LVP_AGWG</strain>
    </source>
</reference>
<keyword evidence="2" id="KW-1185">Reference proteome</keyword>
<evidence type="ECO:0000313" key="1">
    <source>
        <dbReference type="EnsemblMetazoa" id="AAEL023036-PA"/>
    </source>
</evidence>
<reference evidence="1" key="2">
    <citation type="submission" date="2020-05" db="UniProtKB">
        <authorList>
            <consortium name="EnsemblMetazoa"/>
        </authorList>
    </citation>
    <scope>IDENTIFICATION</scope>
    <source>
        <strain evidence="1">LVP_AGWG</strain>
    </source>
</reference>
<protein>
    <submittedName>
        <fullName evidence="1">Uncharacterized protein</fullName>
    </submittedName>
</protein>
<gene>
    <name evidence="1" type="primary">110678802</name>
</gene>
<evidence type="ECO:0000313" key="2">
    <source>
        <dbReference type="Proteomes" id="UP000008820"/>
    </source>
</evidence>
<dbReference type="InParanoid" id="A0A6I8U368"/>
<name>A0A6I8U368_AEDAE</name>
<organism evidence="1 2">
    <name type="scientific">Aedes aegypti</name>
    <name type="common">Yellowfever mosquito</name>
    <name type="synonym">Culex aegypti</name>
    <dbReference type="NCBI Taxonomy" id="7159"/>
    <lineage>
        <taxon>Eukaryota</taxon>
        <taxon>Metazoa</taxon>
        <taxon>Ecdysozoa</taxon>
        <taxon>Arthropoda</taxon>
        <taxon>Hexapoda</taxon>
        <taxon>Insecta</taxon>
        <taxon>Pterygota</taxon>
        <taxon>Neoptera</taxon>
        <taxon>Endopterygota</taxon>
        <taxon>Diptera</taxon>
        <taxon>Nematocera</taxon>
        <taxon>Culicoidea</taxon>
        <taxon>Culicidae</taxon>
        <taxon>Culicinae</taxon>
        <taxon>Aedini</taxon>
        <taxon>Aedes</taxon>
        <taxon>Stegomyia</taxon>
    </lineage>
</organism>
<dbReference type="OrthoDB" id="10540663at2759"/>
<dbReference type="AlphaFoldDB" id="A0A6I8U368"/>
<dbReference type="Proteomes" id="UP000008820">
    <property type="component" value="Chromosome 3"/>
</dbReference>
<dbReference type="EnsemblMetazoa" id="AAEL023036-RA">
    <property type="protein sequence ID" value="AAEL023036-PA"/>
    <property type="gene ID" value="AAEL023036"/>
</dbReference>
<sequence length="156" mass="16881">MFKFILLLASLAYASAGHVDSHAAPIAANYAPAAAVSYSTVTRTHSLPVAHGNAHSNLHHGYIHSHNNHHVYGHNFAPAHSYEDGYAQYLANDHYGYSRHGAPLIAKHVTVAHVPVHHHHAYADNVVAAPVLAAHGYNYGGAHHLGYNNHHGHHGY</sequence>
<accession>A0A6I8U368</accession>